<dbReference type="Gene3D" id="3.30.70.270">
    <property type="match status" value="1"/>
</dbReference>
<proteinExistence type="predicted"/>
<dbReference type="Pfam" id="PF00990">
    <property type="entry name" value="GGDEF"/>
    <property type="match status" value="1"/>
</dbReference>
<dbReference type="PROSITE" id="PS50887">
    <property type="entry name" value="GGDEF"/>
    <property type="match status" value="1"/>
</dbReference>
<gene>
    <name evidence="2" type="ORF">SAMN05216221_1947</name>
</gene>
<dbReference type="SUPFAM" id="SSF55073">
    <property type="entry name" value="Nucleotide cyclase"/>
    <property type="match status" value="1"/>
</dbReference>
<organism evidence="2 3">
    <name type="scientific">Pseudomonas oryzae</name>
    <dbReference type="NCBI Taxonomy" id="1392877"/>
    <lineage>
        <taxon>Bacteria</taxon>
        <taxon>Pseudomonadati</taxon>
        <taxon>Pseudomonadota</taxon>
        <taxon>Gammaproteobacteria</taxon>
        <taxon>Pseudomonadales</taxon>
        <taxon>Pseudomonadaceae</taxon>
        <taxon>Pseudomonas</taxon>
    </lineage>
</organism>
<dbReference type="InterPro" id="IPR040572">
    <property type="entry name" value="TackOD1"/>
</dbReference>
<keyword evidence="3" id="KW-1185">Reference proteome</keyword>
<evidence type="ECO:0000259" key="1">
    <source>
        <dbReference type="PROSITE" id="PS50887"/>
    </source>
</evidence>
<dbReference type="InterPro" id="IPR000160">
    <property type="entry name" value="GGDEF_dom"/>
</dbReference>
<dbReference type="AlphaFoldDB" id="A0A1H1SNW8"/>
<dbReference type="InterPro" id="IPR029787">
    <property type="entry name" value="Nucleotide_cyclase"/>
</dbReference>
<protein>
    <submittedName>
        <fullName evidence="2">Diguanylate cyclase, GGDEF domain</fullName>
    </submittedName>
</protein>
<name>A0A1H1SNW8_9PSED</name>
<dbReference type="InterPro" id="IPR043128">
    <property type="entry name" value="Rev_trsase/Diguanyl_cyclase"/>
</dbReference>
<accession>A0A1H1SNW8</accession>
<reference evidence="3" key="1">
    <citation type="submission" date="2016-10" db="EMBL/GenBank/DDBJ databases">
        <authorList>
            <person name="Varghese N."/>
            <person name="Submissions S."/>
        </authorList>
    </citation>
    <scope>NUCLEOTIDE SEQUENCE [LARGE SCALE GENOMIC DNA]</scope>
    <source>
        <strain evidence="3">KCTC 32247</strain>
    </source>
</reference>
<evidence type="ECO:0000313" key="3">
    <source>
        <dbReference type="Proteomes" id="UP000243359"/>
    </source>
</evidence>
<dbReference type="STRING" id="1392877.SAMN05216221_1947"/>
<dbReference type="EMBL" id="LT629751">
    <property type="protein sequence ID" value="SDS49538.1"/>
    <property type="molecule type" value="Genomic_DNA"/>
</dbReference>
<feature type="domain" description="GGDEF" evidence="1">
    <location>
        <begin position="358"/>
        <end position="476"/>
    </location>
</feature>
<dbReference type="RefSeq" id="WP_331715150.1">
    <property type="nucleotide sequence ID" value="NZ_LT629751.1"/>
</dbReference>
<dbReference type="Proteomes" id="UP000243359">
    <property type="component" value="Chromosome I"/>
</dbReference>
<dbReference type="Pfam" id="PF18551">
    <property type="entry name" value="TackOD1"/>
    <property type="match status" value="1"/>
</dbReference>
<evidence type="ECO:0000313" key="2">
    <source>
        <dbReference type="EMBL" id="SDS49538.1"/>
    </source>
</evidence>
<sequence>MTFITQAKSQSSQRSDTPRGAVLAAPGLLEQRYPDFEYFSDLDELLACDHWDVLLLDCPAAEAGPLLFRLRRLEAYRFIPIYCCRDQDDWCRALGDGLPPSGTAALILPWRQWQERLALFNRGIAPEHFDSRVLAWLWLRPQAEIRVLRDTSVPQHYRYPLIEVLADHDEVNVAVWLQMMVQRGWLESGELVDRLRLCTGCGSGRLNYVDVCPECRALDIARQPSLHCFTCGNVGPQEQFLKDGQLLCPNCLTRLRHIGSDYDRPLENYSCRSCQAFFIDAAVEARCLDCGQVHAPEKLRVREVRYHRLAEAGRLRCRQGLQESDVDAAFSRLNLRGTKEFAELLSWQIELVRRYGGPAFSLLGLRLVNLTGTLEVLGERQAHALVDSLVERLVEMVRETDRCTRSSEDQLWLLLPHTGEEGLASLQQRLAGSCAQLAELATHGIEPRTVGFTAPQDLLDQEDGRLLMARLAGELL</sequence>